<reference evidence="1 2" key="1">
    <citation type="journal article" date="2018" name="Front. Plant Sci.">
        <title>Red Clover (Trifolium pratense) and Zigzag Clover (T. medium) - A Picture of Genomic Similarities and Differences.</title>
        <authorList>
            <person name="Dluhosova J."/>
            <person name="Istvanek J."/>
            <person name="Nedelnik J."/>
            <person name="Repkova J."/>
        </authorList>
    </citation>
    <scope>NUCLEOTIDE SEQUENCE [LARGE SCALE GENOMIC DNA]</scope>
    <source>
        <strain evidence="2">cv. 10/8</strain>
        <tissue evidence="1">Leaf</tissue>
    </source>
</reference>
<protein>
    <submittedName>
        <fullName evidence="1">Uncharacterized protein</fullName>
    </submittedName>
</protein>
<sequence length="17" mass="2027">MNESNSYRSEKDPKDVQ</sequence>
<evidence type="ECO:0000313" key="2">
    <source>
        <dbReference type="Proteomes" id="UP000265520"/>
    </source>
</evidence>
<organism evidence="1 2">
    <name type="scientific">Trifolium medium</name>
    <dbReference type="NCBI Taxonomy" id="97028"/>
    <lineage>
        <taxon>Eukaryota</taxon>
        <taxon>Viridiplantae</taxon>
        <taxon>Streptophyta</taxon>
        <taxon>Embryophyta</taxon>
        <taxon>Tracheophyta</taxon>
        <taxon>Spermatophyta</taxon>
        <taxon>Magnoliopsida</taxon>
        <taxon>eudicotyledons</taxon>
        <taxon>Gunneridae</taxon>
        <taxon>Pentapetalae</taxon>
        <taxon>rosids</taxon>
        <taxon>fabids</taxon>
        <taxon>Fabales</taxon>
        <taxon>Fabaceae</taxon>
        <taxon>Papilionoideae</taxon>
        <taxon>50 kb inversion clade</taxon>
        <taxon>NPAAA clade</taxon>
        <taxon>Hologalegina</taxon>
        <taxon>IRL clade</taxon>
        <taxon>Trifolieae</taxon>
        <taxon>Trifolium</taxon>
    </lineage>
</organism>
<evidence type="ECO:0000313" key="1">
    <source>
        <dbReference type="EMBL" id="MCI62046.1"/>
    </source>
</evidence>
<keyword evidence="2" id="KW-1185">Reference proteome</keyword>
<comment type="caution">
    <text evidence="1">The sequence shown here is derived from an EMBL/GenBank/DDBJ whole genome shotgun (WGS) entry which is preliminary data.</text>
</comment>
<dbReference type="Proteomes" id="UP000265520">
    <property type="component" value="Unassembled WGS sequence"/>
</dbReference>
<feature type="non-terminal residue" evidence="1">
    <location>
        <position position="17"/>
    </location>
</feature>
<accession>A0A392TPI2</accession>
<dbReference type="AlphaFoldDB" id="A0A392TPI2"/>
<name>A0A392TPI2_9FABA</name>
<dbReference type="EMBL" id="LXQA010611803">
    <property type="protein sequence ID" value="MCI62046.1"/>
    <property type="molecule type" value="Genomic_DNA"/>
</dbReference>
<proteinExistence type="predicted"/>